<keyword evidence="4" id="KW-1185">Reference proteome</keyword>
<dbReference type="RefSeq" id="WP_045099285.1">
    <property type="nucleotide sequence ID" value="NZ_FMVN01000014.1"/>
</dbReference>
<proteinExistence type="predicted"/>
<reference evidence="1" key="1">
    <citation type="submission" date="2014-09" db="EMBL/GenBank/DDBJ databases">
        <authorList>
            <person name="GOMEZ-VALERO Laura"/>
        </authorList>
    </citation>
    <scope>NUCLEOTIDE SEQUENCE</scope>
    <source>
        <strain evidence="1">ATCC33218</strain>
    </source>
</reference>
<dbReference type="OrthoDB" id="3267842at2"/>
<evidence type="ECO:0000313" key="3">
    <source>
        <dbReference type="Proteomes" id="UP000032414"/>
    </source>
</evidence>
<reference evidence="3" key="2">
    <citation type="submission" date="2014-09" db="EMBL/GenBank/DDBJ databases">
        <authorList>
            <person name="Gomez-Valero L."/>
        </authorList>
    </citation>
    <scope>NUCLEOTIDE SEQUENCE [LARGE SCALE GENOMIC DNA]</scope>
    <source>
        <strain evidence="3">ATCC33218</strain>
    </source>
</reference>
<dbReference type="SUPFAM" id="SSF46955">
    <property type="entry name" value="Putative DNA-binding domain"/>
    <property type="match status" value="1"/>
</dbReference>
<dbReference type="EMBL" id="FMVN01000014">
    <property type="protein sequence ID" value="SCY69536.1"/>
    <property type="molecule type" value="Genomic_DNA"/>
</dbReference>
<evidence type="ECO:0000313" key="4">
    <source>
        <dbReference type="Proteomes" id="UP000182998"/>
    </source>
</evidence>
<evidence type="ECO:0000313" key="2">
    <source>
        <dbReference type="EMBL" id="SCY69536.1"/>
    </source>
</evidence>
<dbReference type="Proteomes" id="UP000032414">
    <property type="component" value="Chromosome I"/>
</dbReference>
<dbReference type="PATRIC" id="fig|451.8.peg.1967"/>
<dbReference type="HOGENOM" id="CLU_140176_9_5_6"/>
<reference evidence="2 4" key="3">
    <citation type="submission" date="2016-10" db="EMBL/GenBank/DDBJ databases">
        <authorList>
            <person name="Varghese N."/>
            <person name="Submissions S."/>
        </authorList>
    </citation>
    <scope>NUCLEOTIDE SEQUENCE [LARGE SCALE GENOMIC DNA]</scope>
    <source>
        <strain evidence="2 4">ATCC 33218</strain>
    </source>
</reference>
<gene>
    <name evidence="1" type="ORF">LMI_1663</name>
    <name evidence="2" type="ORF">SAMN02982997_02530</name>
</gene>
<dbReference type="AlphaFoldDB" id="A0A098GER4"/>
<sequence length="69" mass="8275">MLKIDGIEYLSDKQTAAKFGLSRSWFKNARYQGNSPPYYKLNGKIYYTEETVNNWFKENLKKCRSEQKR</sequence>
<protein>
    <recommendedName>
        <fullName evidence="5">DNA-binding protein</fullName>
    </recommendedName>
</protein>
<name>A0A098GER4_LEGMI</name>
<dbReference type="EMBL" id="LN614830">
    <property type="protein sequence ID" value="CEG60959.1"/>
    <property type="molecule type" value="Genomic_DNA"/>
</dbReference>
<organism evidence="1 3">
    <name type="scientific">Legionella micdadei</name>
    <name type="common">Tatlockia micdadei</name>
    <dbReference type="NCBI Taxonomy" id="451"/>
    <lineage>
        <taxon>Bacteria</taxon>
        <taxon>Pseudomonadati</taxon>
        <taxon>Pseudomonadota</taxon>
        <taxon>Gammaproteobacteria</taxon>
        <taxon>Legionellales</taxon>
        <taxon>Legionellaceae</taxon>
        <taxon>Legionella</taxon>
    </lineage>
</organism>
<dbReference type="InterPro" id="IPR009061">
    <property type="entry name" value="DNA-bd_dom_put_sf"/>
</dbReference>
<evidence type="ECO:0008006" key="5">
    <source>
        <dbReference type="Google" id="ProtNLM"/>
    </source>
</evidence>
<accession>A0A098GER4</accession>
<evidence type="ECO:0000313" key="1">
    <source>
        <dbReference type="EMBL" id="CEG60959.1"/>
    </source>
</evidence>
<dbReference type="Proteomes" id="UP000182998">
    <property type="component" value="Unassembled WGS sequence"/>
</dbReference>
<dbReference type="KEGG" id="tmc:LMI_1663"/>